<dbReference type="EMBL" id="CP041238">
    <property type="protein sequence ID" value="QLL61617.1"/>
    <property type="molecule type" value="Genomic_DNA"/>
</dbReference>
<dbReference type="RefSeq" id="WP_180941168.1">
    <property type="nucleotide sequence ID" value="NZ_CP041238.1"/>
</dbReference>
<protein>
    <submittedName>
        <fullName evidence="4">MFS transporter</fullName>
    </submittedName>
</protein>
<keyword evidence="2" id="KW-1133">Transmembrane helix</keyword>
<proteinExistence type="predicted"/>
<dbReference type="Pfam" id="PF07690">
    <property type="entry name" value="MFS_1"/>
    <property type="match status" value="1"/>
</dbReference>
<dbReference type="PROSITE" id="PS50850">
    <property type="entry name" value="MFS"/>
    <property type="match status" value="1"/>
</dbReference>
<dbReference type="InterPro" id="IPR020846">
    <property type="entry name" value="MFS_dom"/>
</dbReference>
<dbReference type="InterPro" id="IPR036259">
    <property type="entry name" value="MFS_trans_sf"/>
</dbReference>
<gene>
    <name evidence="4" type="ORF">FKV68_09240</name>
</gene>
<keyword evidence="1" id="KW-0812">Transmembrane</keyword>
<dbReference type="InterPro" id="IPR011701">
    <property type="entry name" value="MFS"/>
</dbReference>
<dbReference type="CDD" id="cd17355">
    <property type="entry name" value="MFS_YcxA_like"/>
    <property type="match status" value="1"/>
</dbReference>
<dbReference type="PANTHER" id="PTHR11360">
    <property type="entry name" value="MONOCARBOXYLATE TRANSPORTER"/>
    <property type="match status" value="1"/>
</dbReference>
<evidence type="ECO:0000313" key="5">
    <source>
        <dbReference type="Proteomes" id="UP000510721"/>
    </source>
</evidence>
<evidence type="ECO:0000256" key="1">
    <source>
        <dbReference type="ARBA" id="ARBA00022692"/>
    </source>
</evidence>
<keyword evidence="5" id="KW-1185">Reference proteome</keyword>
<evidence type="ECO:0000256" key="2">
    <source>
        <dbReference type="ARBA" id="ARBA00022989"/>
    </source>
</evidence>
<dbReference type="InterPro" id="IPR050327">
    <property type="entry name" value="Proton-linked_MCT"/>
</dbReference>
<evidence type="ECO:0000256" key="3">
    <source>
        <dbReference type="ARBA" id="ARBA00023136"/>
    </source>
</evidence>
<name>A0A859QJY5_9HYPH</name>
<evidence type="ECO:0000313" key="4">
    <source>
        <dbReference type="EMBL" id="QLL61617.1"/>
    </source>
</evidence>
<dbReference type="Proteomes" id="UP000510721">
    <property type="component" value="Chromosome"/>
</dbReference>
<dbReference type="PANTHER" id="PTHR11360:SF284">
    <property type="entry name" value="EG:103B4.3 PROTEIN-RELATED"/>
    <property type="match status" value="1"/>
</dbReference>
<dbReference type="AlphaFoldDB" id="A0A859QJY5"/>
<keyword evidence="3" id="KW-0472">Membrane</keyword>
<reference evidence="4 5" key="1">
    <citation type="submission" date="2019-06" db="EMBL/GenBank/DDBJ databases">
        <title>Complete genome sequence of Ensifer mexicanus ITTG R7 isolated from nodules of Acacia angustissima (Mill.) Kuntze.</title>
        <authorList>
            <person name="Rincon-Rosales R."/>
            <person name="Rogel M.A."/>
            <person name="Guerrero G."/>
            <person name="Rincon-Molina C.I."/>
            <person name="Lopez-Lopez A."/>
            <person name="Martinez-Romero E."/>
        </authorList>
    </citation>
    <scope>NUCLEOTIDE SEQUENCE [LARGE SCALE GENOMIC DNA]</scope>
    <source>
        <strain evidence="4 5">ITTG R7</strain>
    </source>
</reference>
<dbReference type="GO" id="GO:0022857">
    <property type="term" value="F:transmembrane transporter activity"/>
    <property type="evidence" value="ECO:0007669"/>
    <property type="project" value="InterPro"/>
</dbReference>
<organism evidence="4 5">
    <name type="scientific">Sinorhizobium mexicanum</name>
    <dbReference type="NCBI Taxonomy" id="375549"/>
    <lineage>
        <taxon>Bacteria</taxon>
        <taxon>Pseudomonadati</taxon>
        <taxon>Pseudomonadota</taxon>
        <taxon>Alphaproteobacteria</taxon>
        <taxon>Hyphomicrobiales</taxon>
        <taxon>Rhizobiaceae</taxon>
        <taxon>Sinorhizobium/Ensifer group</taxon>
        <taxon>Sinorhizobium</taxon>
    </lineage>
</organism>
<dbReference type="KEGG" id="emx:FKV68_09240"/>
<accession>A0A859QJY5</accession>
<dbReference type="Gene3D" id="1.20.1250.20">
    <property type="entry name" value="MFS general substrate transporter like domains"/>
    <property type="match status" value="1"/>
</dbReference>
<sequence length="430" mass="44486">MRAASYTGVDKGGAARWMIVGLGFATLAFAFTVRGSLSLAMPFWQAEFGWSRGAISSIAACAMIVMALVAPFAGGVADRQGPRMLLAGGLLAIAIGLELVMAASPGASGWLLPLGFAGVAAVGFGAIAQHVVAAAIAQRFDRNRGLATGIGTAGSTGGQLLMMPLIAAMMQGGDWRSAFLVLTVGCILLIPVSLLLLGGSPAESNSKQYDVAEGAHSDTLAANLKTLLRSPVFHAVFWSYTICGFTTSGVIETHLMPYAAYCGFGPLPSATAYGVLSGVNLGGMILAGWLADRTHRPLLLTVIYTVRAASFILLIYIGDDYAALLVFAVIFGLFDYSTVPITASYIASRMGVRIVGLSMGLLSAGHALGGAAGAWAGGILFDATGNYMIVWLASMVVAAIAAALVAGLKDDRAIKGFRRPDPHLSERTFP</sequence>
<dbReference type="SUPFAM" id="SSF103473">
    <property type="entry name" value="MFS general substrate transporter"/>
    <property type="match status" value="1"/>
</dbReference>